<reference evidence="4" key="1">
    <citation type="submission" date="2020-05" db="EMBL/GenBank/DDBJ databases">
        <title>Frigoriglobus tundricola gen. nov., sp. nov., a psychrotolerant cellulolytic planctomycete of the family Gemmataceae with two divergent copies of 16S rRNA gene.</title>
        <authorList>
            <person name="Kulichevskaya I.S."/>
            <person name="Ivanova A.A."/>
            <person name="Naumoff D.G."/>
            <person name="Beletsky A.V."/>
            <person name="Rijpstra W.I.C."/>
            <person name="Sinninghe Damste J.S."/>
            <person name="Mardanov A.V."/>
            <person name="Ravin N.V."/>
            <person name="Dedysh S.N."/>
        </authorList>
    </citation>
    <scope>NUCLEOTIDE SEQUENCE [LARGE SCALE GENOMIC DNA]</scope>
    <source>
        <strain evidence="4">PL17</strain>
    </source>
</reference>
<feature type="signal peptide" evidence="2">
    <location>
        <begin position="1"/>
        <end position="18"/>
    </location>
</feature>
<keyword evidence="2" id="KW-0732">Signal</keyword>
<feature type="chain" id="PRO_5027019329" evidence="2">
    <location>
        <begin position="19"/>
        <end position="275"/>
    </location>
</feature>
<dbReference type="AlphaFoldDB" id="A0A6M5YQN6"/>
<dbReference type="EMBL" id="CP053452">
    <property type="protein sequence ID" value="QJW95730.1"/>
    <property type="molecule type" value="Genomic_DNA"/>
</dbReference>
<evidence type="ECO:0000313" key="4">
    <source>
        <dbReference type="Proteomes" id="UP000503447"/>
    </source>
</evidence>
<dbReference type="KEGG" id="ftj:FTUN_3284"/>
<evidence type="ECO:0000256" key="2">
    <source>
        <dbReference type="SAM" id="SignalP"/>
    </source>
</evidence>
<proteinExistence type="predicted"/>
<accession>A0A6M5YQN6</accession>
<evidence type="ECO:0000313" key="3">
    <source>
        <dbReference type="EMBL" id="QJW95730.1"/>
    </source>
</evidence>
<protein>
    <submittedName>
        <fullName evidence="3">Uncharacterized protein</fullName>
    </submittedName>
</protein>
<sequence length="275" mass="29484">MRALLAVFAVAVPGVASATDPPAKQVDPPYALLEFSGDRTLKQWTTTFEMTTASGATYELAIDFGDRSSGYANASVKAQLAANWVAEPTDNGNVRIYGVRTKEGKADAVKAMTATNRLRGGMGQMPILTGSGGATVKVKTDDGEAKPDPARKVPPRGPEFREETFVEFDLSTLPAGAKGTSWKLNWEIRTTAGKDEPWVSVPMEVTSVEAPVISVEVLDCVLPDSAFKAEAIGKTKIRVYGAVLGDRYYPAEKGSVTSPHLKPEQLPKITNPKRL</sequence>
<keyword evidence="4" id="KW-1185">Reference proteome</keyword>
<dbReference type="RefSeq" id="WP_171471464.1">
    <property type="nucleotide sequence ID" value="NZ_CP053452.2"/>
</dbReference>
<gene>
    <name evidence="3" type="ORF">FTUN_3284</name>
</gene>
<feature type="region of interest" description="Disordered" evidence="1">
    <location>
        <begin position="254"/>
        <end position="275"/>
    </location>
</feature>
<evidence type="ECO:0000256" key="1">
    <source>
        <dbReference type="SAM" id="MobiDB-lite"/>
    </source>
</evidence>
<organism evidence="3 4">
    <name type="scientific">Frigoriglobus tundricola</name>
    <dbReference type="NCBI Taxonomy" id="2774151"/>
    <lineage>
        <taxon>Bacteria</taxon>
        <taxon>Pseudomonadati</taxon>
        <taxon>Planctomycetota</taxon>
        <taxon>Planctomycetia</taxon>
        <taxon>Gemmatales</taxon>
        <taxon>Gemmataceae</taxon>
        <taxon>Frigoriglobus</taxon>
    </lineage>
</organism>
<dbReference type="Proteomes" id="UP000503447">
    <property type="component" value="Chromosome"/>
</dbReference>
<name>A0A6M5YQN6_9BACT</name>